<dbReference type="GO" id="GO:0035591">
    <property type="term" value="F:signaling adaptor activity"/>
    <property type="evidence" value="ECO:0007669"/>
    <property type="project" value="TreeGrafter"/>
</dbReference>
<dbReference type="InParanoid" id="A0A2I4B746"/>
<protein>
    <submittedName>
        <fullName evidence="9">ABI gene family member 3</fullName>
    </submittedName>
</protein>
<dbReference type="Gene3D" id="6.10.140.1620">
    <property type="match status" value="1"/>
</dbReference>
<dbReference type="GO" id="GO:0030027">
    <property type="term" value="C:lamellipodium"/>
    <property type="evidence" value="ECO:0007669"/>
    <property type="project" value="TreeGrafter"/>
</dbReference>
<dbReference type="STRING" id="52670.A0A2I4B746"/>
<dbReference type="PANTHER" id="PTHR10460:SF60">
    <property type="entry name" value="ABI GENE FAMILY MEMBER 3"/>
    <property type="match status" value="1"/>
</dbReference>
<sequence>MGERTEQQSLSEVISQILQEAPGARKDLLENHSNLLRVADYCEKNYLQAEDPTKAIEEAKALATQALASVTYQINSVANTVIRLLDSQAVQIKAMESSVNLLSLAAAFHFEKVARREIGVLSTPKKKTLSMPMTPPTSGIEPEQSYESVPISYSILDSIGHSFQVVEPKKKEEAADSKTRTADIPVTSHGIAVPPPSVPTLAPKPTETSLPPPAPPSSMDTDLPPPPPFPPLSELAPPPPPAAGGVLPPPPPPPPGSGAALPPPPPPPP</sequence>
<dbReference type="Proteomes" id="UP000192220">
    <property type="component" value="Unplaced"/>
</dbReference>
<evidence type="ECO:0000256" key="2">
    <source>
        <dbReference type="ARBA" id="ARBA00010020"/>
    </source>
</evidence>
<keyword evidence="8" id="KW-1185">Reference proteome</keyword>
<evidence type="ECO:0000256" key="5">
    <source>
        <dbReference type="ARBA" id="ARBA00023054"/>
    </source>
</evidence>
<dbReference type="InterPro" id="IPR028457">
    <property type="entry name" value="ABI"/>
</dbReference>
<dbReference type="InterPro" id="IPR012849">
    <property type="entry name" value="Abl-interactor_HHR_dom"/>
</dbReference>
<dbReference type="KEGG" id="alim:106517338"/>
<feature type="non-terminal residue" evidence="9">
    <location>
        <position position="269"/>
    </location>
</feature>
<evidence type="ECO:0000256" key="6">
    <source>
        <dbReference type="SAM" id="MobiDB-lite"/>
    </source>
</evidence>
<evidence type="ECO:0000313" key="8">
    <source>
        <dbReference type="Proteomes" id="UP000192220"/>
    </source>
</evidence>
<feature type="compositionally biased region" description="Pro residues" evidence="6">
    <location>
        <begin position="223"/>
        <end position="269"/>
    </location>
</feature>
<organism evidence="8 9">
    <name type="scientific">Austrofundulus limnaeus</name>
    <name type="common">Annual killifish</name>
    <dbReference type="NCBI Taxonomy" id="52670"/>
    <lineage>
        <taxon>Eukaryota</taxon>
        <taxon>Metazoa</taxon>
        <taxon>Chordata</taxon>
        <taxon>Craniata</taxon>
        <taxon>Vertebrata</taxon>
        <taxon>Euteleostomi</taxon>
        <taxon>Actinopterygii</taxon>
        <taxon>Neopterygii</taxon>
        <taxon>Teleostei</taxon>
        <taxon>Neoteleostei</taxon>
        <taxon>Acanthomorphata</taxon>
        <taxon>Ovalentaria</taxon>
        <taxon>Atherinomorphae</taxon>
        <taxon>Cyprinodontiformes</taxon>
        <taxon>Rivulidae</taxon>
        <taxon>Austrofundulus</taxon>
    </lineage>
</organism>
<evidence type="ECO:0000313" key="9">
    <source>
        <dbReference type="RefSeq" id="XP_013863560.1"/>
    </source>
</evidence>
<dbReference type="GO" id="GO:0001764">
    <property type="term" value="P:neuron migration"/>
    <property type="evidence" value="ECO:0007669"/>
    <property type="project" value="TreeGrafter"/>
</dbReference>
<keyword evidence="4" id="KW-0597">Phosphoprotein</keyword>
<evidence type="ECO:0000259" key="7">
    <source>
        <dbReference type="Pfam" id="PF07815"/>
    </source>
</evidence>
<evidence type="ECO:0000256" key="1">
    <source>
        <dbReference type="ARBA" id="ARBA00004496"/>
    </source>
</evidence>
<dbReference type="OrthoDB" id="5971719at2759"/>
<comment type="subcellular location">
    <subcellularLocation>
        <location evidence="1">Cytoplasm</location>
    </subcellularLocation>
</comment>
<dbReference type="PANTHER" id="PTHR10460">
    <property type="entry name" value="ABL INTERACTOR FAMILY MEMBER"/>
    <property type="match status" value="1"/>
</dbReference>
<feature type="domain" description="Abl-interactor homeo-domain homologous" evidence="7">
    <location>
        <begin position="105"/>
        <end position="174"/>
    </location>
</feature>
<feature type="region of interest" description="Disordered" evidence="6">
    <location>
        <begin position="167"/>
        <end position="269"/>
    </location>
</feature>
<dbReference type="GO" id="GO:0098858">
    <property type="term" value="C:actin-based cell projection"/>
    <property type="evidence" value="ECO:0007669"/>
    <property type="project" value="TreeGrafter"/>
</dbReference>
<name>A0A2I4B746_AUSLI</name>
<keyword evidence="3" id="KW-0963">Cytoplasm</keyword>
<dbReference type="Pfam" id="PF07815">
    <property type="entry name" value="Abi_HHR"/>
    <property type="match status" value="1"/>
</dbReference>
<evidence type="ECO:0000256" key="3">
    <source>
        <dbReference type="ARBA" id="ARBA00022490"/>
    </source>
</evidence>
<dbReference type="GO" id="GO:0017124">
    <property type="term" value="F:SH3 domain binding"/>
    <property type="evidence" value="ECO:0007669"/>
    <property type="project" value="TreeGrafter"/>
</dbReference>
<accession>A0A2I4B746</accession>
<evidence type="ECO:0000256" key="4">
    <source>
        <dbReference type="ARBA" id="ARBA00022553"/>
    </source>
</evidence>
<gene>
    <name evidence="9" type="primary">abi3b</name>
</gene>
<dbReference type="RefSeq" id="XP_013863560.1">
    <property type="nucleotide sequence ID" value="XM_014008106.1"/>
</dbReference>
<dbReference type="CTD" id="566059"/>
<comment type="similarity">
    <text evidence="2">Belongs to the ABI family.</text>
</comment>
<dbReference type="GO" id="GO:0031209">
    <property type="term" value="C:SCAR complex"/>
    <property type="evidence" value="ECO:0007669"/>
    <property type="project" value="TreeGrafter"/>
</dbReference>
<reference evidence="9" key="1">
    <citation type="submission" date="2025-08" db="UniProtKB">
        <authorList>
            <consortium name="RefSeq"/>
        </authorList>
    </citation>
    <scope>IDENTIFICATION</scope>
</reference>
<dbReference type="AlphaFoldDB" id="A0A2I4B746"/>
<keyword evidence="5" id="KW-0175">Coiled coil</keyword>
<feature type="compositionally biased region" description="Basic and acidic residues" evidence="6">
    <location>
        <begin position="167"/>
        <end position="181"/>
    </location>
</feature>
<proteinExistence type="inferred from homology"/>